<dbReference type="STRING" id="1036808.A0A0C3EJE5"/>
<feature type="non-terminal residue" evidence="5">
    <location>
        <position position="1"/>
    </location>
</feature>
<evidence type="ECO:0000256" key="1">
    <source>
        <dbReference type="ARBA" id="ARBA00022574"/>
    </source>
</evidence>
<reference evidence="6" key="2">
    <citation type="submission" date="2015-01" db="EMBL/GenBank/DDBJ databases">
        <title>Evolutionary Origins and Diversification of the Mycorrhizal Mutualists.</title>
        <authorList>
            <consortium name="DOE Joint Genome Institute"/>
            <consortium name="Mycorrhizal Genomics Consortium"/>
            <person name="Kohler A."/>
            <person name="Kuo A."/>
            <person name="Nagy L.G."/>
            <person name="Floudas D."/>
            <person name="Copeland A."/>
            <person name="Barry K.W."/>
            <person name="Cichocki N."/>
            <person name="Veneault-Fourrey C."/>
            <person name="LaButti K."/>
            <person name="Lindquist E.A."/>
            <person name="Lipzen A."/>
            <person name="Lundell T."/>
            <person name="Morin E."/>
            <person name="Murat C."/>
            <person name="Riley R."/>
            <person name="Ohm R."/>
            <person name="Sun H."/>
            <person name="Tunlid A."/>
            <person name="Henrissat B."/>
            <person name="Grigoriev I.V."/>
            <person name="Hibbett D.S."/>
            <person name="Martin F."/>
        </authorList>
    </citation>
    <scope>NUCLEOTIDE SEQUENCE [LARGE SCALE GENOMIC DNA]</scope>
    <source>
        <strain evidence="6">Foug A</strain>
    </source>
</reference>
<dbReference type="AlphaFoldDB" id="A0A0C3EJE5"/>
<keyword evidence="1 3" id="KW-0853">WD repeat</keyword>
<reference evidence="5 6" key="1">
    <citation type="submission" date="2014-04" db="EMBL/GenBank/DDBJ databases">
        <authorList>
            <consortium name="DOE Joint Genome Institute"/>
            <person name="Kuo A."/>
            <person name="Kohler A."/>
            <person name="Nagy L.G."/>
            <person name="Floudas D."/>
            <person name="Copeland A."/>
            <person name="Barry K.W."/>
            <person name="Cichocki N."/>
            <person name="Veneault-Fourrey C."/>
            <person name="LaButti K."/>
            <person name="Lindquist E.A."/>
            <person name="Lipzen A."/>
            <person name="Lundell T."/>
            <person name="Morin E."/>
            <person name="Murat C."/>
            <person name="Sun H."/>
            <person name="Tunlid A."/>
            <person name="Henrissat B."/>
            <person name="Grigoriev I.V."/>
            <person name="Hibbett D.S."/>
            <person name="Martin F."/>
            <person name="Nordberg H.P."/>
            <person name="Cantor M.N."/>
            <person name="Hua S.X."/>
        </authorList>
    </citation>
    <scope>NUCLEOTIDE SEQUENCE [LARGE SCALE GENOMIC DNA]</scope>
    <source>
        <strain evidence="5 6">Foug A</strain>
    </source>
</reference>
<dbReference type="HOGENOM" id="CLU_000288_6_0_1"/>
<dbReference type="Gene3D" id="2.130.10.10">
    <property type="entry name" value="YVTN repeat-like/Quinoprotein amine dehydrogenase"/>
    <property type="match status" value="1"/>
</dbReference>
<dbReference type="InterPro" id="IPR027417">
    <property type="entry name" value="P-loop_NTPase"/>
</dbReference>
<dbReference type="PROSITE" id="PS00678">
    <property type="entry name" value="WD_REPEATS_1"/>
    <property type="match status" value="1"/>
</dbReference>
<dbReference type="PROSITE" id="PS50837">
    <property type="entry name" value="NACHT"/>
    <property type="match status" value="1"/>
</dbReference>
<feature type="repeat" description="WD" evidence="3">
    <location>
        <begin position="758"/>
        <end position="799"/>
    </location>
</feature>
<protein>
    <recommendedName>
        <fullName evidence="4">NACHT domain-containing protein</fullName>
    </recommendedName>
</protein>
<feature type="repeat" description="WD" evidence="3">
    <location>
        <begin position="715"/>
        <end position="756"/>
    </location>
</feature>
<dbReference type="PANTHER" id="PTHR10039">
    <property type="entry name" value="AMELOGENIN"/>
    <property type="match status" value="1"/>
</dbReference>
<evidence type="ECO:0000313" key="5">
    <source>
        <dbReference type="EMBL" id="KIM68369.1"/>
    </source>
</evidence>
<dbReference type="InterPro" id="IPR056884">
    <property type="entry name" value="NPHP3-like_N"/>
</dbReference>
<keyword evidence="6" id="KW-1185">Reference proteome</keyword>
<evidence type="ECO:0000256" key="3">
    <source>
        <dbReference type="PROSITE-ProRule" id="PRU00221"/>
    </source>
</evidence>
<evidence type="ECO:0000259" key="4">
    <source>
        <dbReference type="PROSITE" id="PS50837"/>
    </source>
</evidence>
<organism evidence="5 6">
    <name type="scientific">Scleroderma citrinum Foug A</name>
    <dbReference type="NCBI Taxonomy" id="1036808"/>
    <lineage>
        <taxon>Eukaryota</taxon>
        <taxon>Fungi</taxon>
        <taxon>Dikarya</taxon>
        <taxon>Basidiomycota</taxon>
        <taxon>Agaricomycotina</taxon>
        <taxon>Agaricomycetes</taxon>
        <taxon>Agaricomycetidae</taxon>
        <taxon>Boletales</taxon>
        <taxon>Sclerodermatineae</taxon>
        <taxon>Sclerodermataceae</taxon>
        <taxon>Scleroderma</taxon>
    </lineage>
</organism>
<feature type="domain" description="NACHT" evidence="4">
    <location>
        <begin position="182"/>
        <end position="330"/>
    </location>
</feature>
<dbReference type="Pfam" id="PF24883">
    <property type="entry name" value="NPHP3_N"/>
    <property type="match status" value="1"/>
</dbReference>
<dbReference type="SUPFAM" id="SSF50978">
    <property type="entry name" value="WD40 repeat-like"/>
    <property type="match status" value="1"/>
</dbReference>
<gene>
    <name evidence="5" type="ORF">SCLCIDRAFT_105469</name>
</gene>
<dbReference type="PROSITE" id="PS50294">
    <property type="entry name" value="WD_REPEATS_REGION"/>
    <property type="match status" value="2"/>
</dbReference>
<evidence type="ECO:0000313" key="6">
    <source>
        <dbReference type="Proteomes" id="UP000053989"/>
    </source>
</evidence>
<dbReference type="OrthoDB" id="163438at2759"/>
<evidence type="ECO:0000256" key="2">
    <source>
        <dbReference type="ARBA" id="ARBA00022737"/>
    </source>
</evidence>
<dbReference type="InterPro" id="IPR019775">
    <property type="entry name" value="WD40_repeat_CS"/>
</dbReference>
<accession>A0A0C3EJE5</accession>
<dbReference type="InterPro" id="IPR007111">
    <property type="entry name" value="NACHT_NTPase"/>
</dbReference>
<dbReference type="SUPFAM" id="SSF52540">
    <property type="entry name" value="P-loop containing nucleoside triphosphate hydrolases"/>
    <property type="match status" value="1"/>
</dbReference>
<dbReference type="InterPro" id="IPR001680">
    <property type="entry name" value="WD40_rpt"/>
</dbReference>
<dbReference type="Proteomes" id="UP000053989">
    <property type="component" value="Unassembled WGS sequence"/>
</dbReference>
<dbReference type="SMART" id="SM00320">
    <property type="entry name" value="WD40"/>
    <property type="match status" value="2"/>
</dbReference>
<dbReference type="InterPro" id="IPR015943">
    <property type="entry name" value="WD40/YVTN_repeat-like_dom_sf"/>
</dbReference>
<dbReference type="EMBL" id="KN822009">
    <property type="protein sequence ID" value="KIM68369.1"/>
    <property type="molecule type" value="Genomic_DNA"/>
</dbReference>
<dbReference type="Gene3D" id="3.40.50.300">
    <property type="entry name" value="P-loop containing nucleotide triphosphate hydrolases"/>
    <property type="match status" value="1"/>
</dbReference>
<dbReference type="Pfam" id="PF00400">
    <property type="entry name" value="WD40"/>
    <property type="match status" value="2"/>
</dbReference>
<keyword evidence="2" id="KW-0677">Repeat</keyword>
<name>A0A0C3EJE5_9AGAM</name>
<dbReference type="PROSITE" id="PS50082">
    <property type="entry name" value="WD_REPEATS_2"/>
    <property type="match status" value="2"/>
</dbReference>
<dbReference type="InParanoid" id="A0A0C3EJE5"/>
<sequence>IHPYAQMALSALIVASRTILSQANRDESVATLLSRVGQTYELILEDKSLSKINATKDVLVQIAQIIRECELFISQYSETKSFWRRLGKNVFAETQAKIANYNSKLDKLMQELRDRTLLNIQVGVHQIGEGAQHIREDLSLDSLVCAGQVGLIKGQKCLDGTRTEILNEILDWVNSTDPATPPILWLHGQAGRGKSAIAHTIALQAQNLGMLGSCFCFNRARLHEGLHVKLFTTIARHLADRDLRLRQILAEVIANDYSLRDTADIAEQWQKFILEPLSQLEGPLSRNVVIVIDALDESGVEATRRDILGILAARDAQLPTNIRIVLTSRPIMDIRQALLASQHVQARSLDDIEAESVTRDITHYVSTTLKKLGAAFSDKDLEQLAAKSNGLFEWARLACEYLRPRFGVEPEDCFREITSHAAGDARTLLDEMYATFLKDLTQGSSLNKFRSVMRQILWSKEPLSISALDSMRYKFTREDDHFSVRIILGYMASFLSGTTDLSTPVRPLHASFYDFLLDKKRSGEFFIDEADIHHELALASLCVMQDGLQFNICGLETSYVHNSAVADLAVKIKKNIPMHLLYSCRFWANHLHNSTFDADLAEHVMVFVTGGKILFWMEALGVCKCISEADRALTSAEEWLQVRDGDTLMVIQDGIKFVQNFAGVISESTPHLYVSGLPFLPSRSALADLVTAVFPNIAQLAKGQHEDWPSNQHVLKGHTSSVESVAFSPDGRHIVSGSFDGMIQVWDTQTGVKMGNLLHGHTDSVCSVASSEDGMHIMSGQMDHTIQCWDAQTESNSAQAGNSPSIQLWSHPVPFPPISIPSSSLNADDKLTCIARDSKDLGHGLFLLADGWIVGPDDQLFLRVPPSYHPFSWYSPSTRLIIGKIHMLDFTNMAHGPTWHQCFFACNDGM</sequence>
<dbReference type="InterPro" id="IPR036322">
    <property type="entry name" value="WD40_repeat_dom_sf"/>
</dbReference>
<proteinExistence type="predicted"/>